<dbReference type="InterPro" id="IPR029526">
    <property type="entry name" value="PGBD"/>
</dbReference>
<gene>
    <name evidence="3" type="ORF">AVEN_187383_1</name>
</gene>
<dbReference type="OrthoDB" id="118105at2759"/>
<dbReference type="PANTHER" id="PTHR46599">
    <property type="entry name" value="PIGGYBAC TRANSPOSABLE ELEMENT-DERIVED PROTEIN 4"/>
    <property type="match status" value="1"/>
</dbReference>
<keyword evidence="1" id="KW-0472">Membrane</keyword>
<reference evidence="3 4" key="1">
    <citation type="journal article" date="2019" name="Sci. Rep.">
        <title>Orb-weaving spider Araneus ventricosus genome elucidates the spidroin gene catalogue.</title>
        <authorList>
            <person name="Kono N."/>
            <person name="Nakamura H."/>
            <person name="Ohtoshi R."/>
            <person name="Moran D.A.P."/>
            <person name="Shinohara A."/>
            <person name="Yoshida Y."/>
            <person name="Fujiwara M."/>
            <person name="Mori M."/>
            <person name="Tomita M."/>
            <person name="Arakawa K."/>
        </authorList>
    </citation>
    <scope>NUCLEOTIDE SEQUENCE [LARGE SCALE GENOMIC DNA]</scope>
</reference>
<evidence type="ECO:0000256" key="1">
    <source>
        <dbReference type="SAM" id="Phobius"/>
    </source>
</evidence>
<dbReference type="AlphaFoldDB" id="A0A4Y2Q1V9"/>
<sequence length="164" mass="19234">MWMLCTSNFGYTLDFELYSGKRDKIVKSENGLGYDVVMRLSKSFQEKGHEIYFDRFFTSIPLMVDKFRCEKKKENIKEYALEKPSEKTIFRKTEILPFQPIPFPCNRSFALANSRDTEEKSPLYITPLFVPAVIVVFQGGGILLICERGSWTFLYFEFPTTQWT</sequence>
<evidence type="ECO:0000313" key="3">
    <source>
        <dbReference type="EMBL" id="GBN57394.1"/>
    </source>
</evidence>
<dbReference type="PANTHER" id="PTHR46599:SF3">
    <property type="entry name" value="PIGGYBAC TRANSPOSABLE ELEMENT-DERIVED PROTEIN 4"/>
    <property type="match status" value="1"/>
</dbReference>
<name>A0A4Y2Q1V9_ARAVE</name>
<protein>
    <recommendedName>
        <fullName evidence="2">PiggyBac transposable element-derived protein domain-containing protein</fullName>
    </recommendedName>
</protein>
<accession>A0A4Y2Q1V9</accession>
<dbReference type="EMBL" id="BGPR01012730">
    <property type="protein sequence ID" value="GBN57394.1"/>
    <property type="molecule type" value="Genomic_DNA"/>
</dbReference>
<proteinExistence type="predicted"/>
<keyword evidence="1" id="KW-1133">Transmembrane helix</keyword>
<keyword evidence="1" id="KW-0812">Transmembrane</keyword>
<dbReference type="Pfam" id="PF13843">
    <property type="entry name" value="DDE_Tnp_1_7"/>
    <property type="match status" value="1"/>
</dbReference>
<comment type="caution">
    <text evidence="3">The sequence shown here is derived from an EMBL/GenBank/DDBJ whole genome shotgun (WGS) entry which is preliminary data.</text>
</comment>
<feature type="domain" description="PiggyBac transposable element-derived protein" evidence="2">
    <location>
        <begin position="1"/>
        <end position="65"/>
    </location>
</feature>
<organism evidence="3 4">
    <name type="scientific">Araneus ventricosus</name>
    <name type="common">Orbweaver spider</name>
    <name type="synonym">Epeira ventricosa</name>
    <dbReference type="NCBI Taxonomy" id="182803"/>
    <lineage>
        <taxon>Eukaryota</taxon>
        <taxon>Metazoa</taxon>
        <taxon>Ecdysozoa</taxon>
        <taxon>Arthropoda</taxon>
        <taxon>Chelicerata</taxon>
        <taxon>Arachnida</taxon>
        <taxon>Araneae</taxon>
        <taxon>Araneomorphae</taxon>
        <taxon>Entelegynae</taxon>
        <taxon>Araneoidea</taxon>
        <taxon>Araneidae</taxon>
        <taxon>Araneus</taxon>
    </lineage>
</organism>
<feature type="transmembrane region" description="Helical" evidence="1">
    <location>
        <begin position="123"/>
        <end position="146"/>
    </location>
</feature>
<evidence type="ECO:0000259" key="2">
    <source>
        <dbReference type="Pfam" id="PF13843"/>
    </source>
</evidence>
<keyword evidence="4" id="KW-1185">Reference proteome</keyword>
<evidence type="ECO:0000313" key="4">
    <source>
        <dbReference type="Proteomes" id="UP000499080"/>
    </source>
</evidence>
<dbReference type="Proteomes" id="UP000499080">
    <property type="component" value="Unassembled WGS sequence"/>
</dbReference>